<evidence type="ECO:0008006" key="5">
    <source>
        <dbReference type="Google" id="ProtNLM"/>
    </source>
</evidence>
<dbReference type="Pfam" id="PF17175">
    <property type="entry name" value="MOLO1"/>
    <property type="match status" value="1"/>
</dbReference>
<accession>A0A8S3V4A5</accession>
<keyword evidence="1" id="KW-0812">Transmembrane</keyword>
<dbReference type="Gene3D" id="3.10.310.50">
    <property type="match status" value="1"/>
</dbReference>
<evidence type="ECO:0000256" key="2">
    <source>
        <dbReference type="SAM" id="SignalP"/>
    </source>
</evidence>
<dbReference type="Proteomes" id="UP000683360">
    <property type="component" value="Unassembled WGS sequence"/>
</dbReference>
<dbReference type="EMBL" id="CAJPWZ010003138">
    <property type="protein sequence ID" value="CAG2252993.1"/>
    <property type="molecule type" value="Genomic_DNA"/>
</dbReference>
<feature type="signal peptide" evidence="2">
    <location>
        <begin position="1"/>
        <end position="19"/>
    </location>
</feature>
<evidence type="ECO:0000313" key="4">
    <source>
        <dbReference type="Proteomes" id="UP000683360"/>
    </source>
</evidence>
<evidence type="ECO:0000313" key="3">
    <source>
        <dbReference type="EMBL" id="CAG2252993.1"/>
    </source>
</evidence>
<feature type="chain" id="PRO_5035808929" description="TPM domain-containing protein" evidence="2">
    <location>
        <begin position="20"/>
        <end position="377"/>
    </location>
</feature>
<dbReference type="GO" id="GO:0005892">
    <property type="term" value="C:acetylcholine-gated channel complex"/>
    <property type="evidence" value="ECO:0007669"/>
    <property type="project" value="InterPro"/>
</dbReference>
<keyword evidence="1" id="KW-1133">Transmembrane helix</keyword>
<organism evidence="3 4">
    <name type="scientific">Mytilus edulis</name>
    <name type="common">Blue mussel</name>
    <dbReference type="NCBI Taxonomy" id="6550"/>
    <lineage>
        <taxon>Eukaryota</taxon>
        <taxon>Metazoa</taxon>
        <taxon>Spiralia</taxon>
        <taxon>Lophotrochozoa</taxon>
        <taxon>Mollusca</taxon>
        <taxon>Bivalvia</taxon>
        <taxon>Autobranchia</taxon>
        <taxon>Pteriomorphia</taxon>
        <taxon>Mytilida</taxon>
        <taxon>Mytiloidea</taxon>
        <taxon>Mytilidae</taxon>
        <taxon>Mytilinae</taxon>
        <taxon>Mytilus</taxon>
    </lineage>
</organism>
<dbReference type="AlphaFoldDB" id="A0A8S3V4A5"/>
<name>A0A8S3V4A5_MYTED</name>
<gene>
    <name evidence="3" type="ORF">MEDL_64541</name>
</gene>
<keyword evidence="2" id="KW-0732">Signal</keyword>
<protein>
    <recommendedName>
        <fullName evidence="5">TPM domain-containing protein</fullName>
    </recommendedName>
</protein>
<evidence type="ECO:0000256" key="1">
    <source>
        <dbReference type="SAM" id="Phobius"/>
    </source>
</evidence>
<dbReference type="OrthoDB" id="8062037at2759"/>
<sequence length="377" mass="43211">MFNTLRKVFICWSIAIIFTQLNNEYVCSEHIYTSPIGNHSNCGSKPNVSQWNKYNFPNPQNDIQLDYCGRNCKASWICDPDRILSQDEADSLEDTINRTVQDFFCNCSSCPNGQGFYSISVGVVRQIGNDNMQVLVVTSKIGKNINLSDIDELGSEFSDHLRLQKWKFSPCDIEVVVVLSQKDRLIWVSIGNTVIQNLSSSFEYRTRNETYNMLQSGLYGEALIYVIKEVGELFSIGGRALSYKWYTQEAQGLPSEALIAGIVVFVVLFVYATFMVRKDLKKTREKENPSLRIKKRKYFLKSRKERKRLADERERLAKIDTEKTTEVTTEQHSTDELSIDLSERAKFIIEEPHYSPCVTITVTNTDGTSKDFEEHAL</sequence>
<dbReference type="PANTHER" id="PTHR33748">
    <property type="entry name" value="PROTEIN CBG04600"/>
    <property type="match status" value="1"/>
</dbReference>
<reference evidence="3" key="1">
    <citation type="submission" date="2021-03" db="EMBL/GenBank/DDBJ databases">
        <authorList>
            <person name="Bekaert M."/>
        </authorList>
    </citation>
    <scope>NUCLEOTIDE SEQUENCE</scope>
</reference>
<comment type="caution">
    <text evidence="3">The sequence shown here is derived from an EMBL/GenBank/DDBJ whole genome shotgun (WGS) entry which is preliminary data.</text>
</comment>
<feature type="transmembrane region" description="Helical" evidence="1">
    <location>
        <begin position="257"/>
        <end position="276"/>
    </location>
</feature>
<keyword evidence="1" id="KW-0472">Membrane</keyword>
<keyword evidence="4" id="KW-1185">Reference proteome</keyword>
<dbReference type="InterPro" id="IPR033438">
    <property type="entry name" value="MOLO1"/>
</dbReference>
<dbReference type="PANTHER" id="PTHR33748:SF5">
    <property type="entry name" value="GROUND-LIKE DOMAIN-CONTAINING PROTEIN"/>
    <property type="match status" value="1"/>
</dbReference>
<proteinExistence type="predicted"/>